<comment type="caution">
    <text evidence="1">The sequence shown here is derived from an EMBL/GenBank/DDBJ whole genome shotgun (WGS) entry which is preliminary data.</text>
</comment>
<protein>
    <submittedName>
        <fullName evidence="1">Unnamed protein product</fullName>
    </submittedName>
</protein>
<organism evidence="1 2">
    <name type="scientific">Ambrosiozyma monospora</name>
    <name type="common">Yeast</name>
    <name type="synonym">Endomycopsis monosporus</name>
    <dbReference type="NCBI Taxonomy" id="43982"/>
    <lineage>
        <taxon>Eukaryota</taxon>
        <taxon>Fungi</taxon>
        <taxon>Dikarya</taxon>
        <taxon>Ascomycota</taxon>
        <taxon>Saccharomycotina</taxon>
        <taxon>Pichiomycetes</taxon>
        <taxon>Pichiales</taxon>
        <taxon>Pichiaceae</taxon>
        <taxon>Ambrosiozyma</taxon>
    </lineage>
</organism>
<dbReference type="Gene3D" id="3.40.50.720">
    <property type="entry name" value="NAD(P)-binding Rossmann-like Domain"/>
    <property type="match status" value="1"/>
</dbReference>
<dbReference type="Proteomes" id="UP001165063">
    <property type="component" value="Unassembled WGS sequence"/>
</dbReference>
<proteinExistence type="predicted"/>
<keyword evidence="2" id="KW-1185">Reference proteome</keyword>
<gene>
    <name evidence="1" type="ORF">Amon01_000994300</name>
</gene>
<evidence type="ECO:0000313" key="1">
    <source>
        <dbReference type="EMBL" id="GME81030.1"/>
    </source>
</evidence>
<dbReference type="OrthoDB" id="191139at2759"/>
<sequence>MAHQTRRQTSTYPQILSTAVHPGVITDTGLYKPTLESGLGFISKLLLPVFQKIGGVSSEEGSYSTLKASLDPKLTLEKDNGKYYVTLGVEQEPTEVARNEEYANEWWGWACGELEKRGFKLTI</sequence>
<accession>A0A9W6TB95</accession>
<name>A0A9W6TB95_AMBMO</name>
<reference evidence="1" key="1">
    <citation type="submission" date="2023-04" db="EMBL/GenBank/DDBJ databases">
        <title>Ambrosiozyma monospora NBRC 1965.</title>
        <authorList>
            <person name="Ichikawa N."/>
            <person name="Sato H."/>
            <person name="Tonouchi N."/>
        </authorList>
    </citation>
    <scope>NUCLEOTIDE SEQUENCE</scope>
    <source>
        <strain evidence="1">NBRC 1965</strain>
    </source>
</reference>
<evidence type="ECO:0000313" key="2">
    <source>
        <dbReference type="Proteomes" id="UP001165063"/>
    </source>
</evidence>
<dbReference type="AlphaFoldDB" id="A0A9W6TB95"/>
<dbReference type="EMBL" id="BSXU01014539">
    <property type="protein sequence ID" value="GME81030.1"/>
    <property type="molecule type" value="Genomic_DNA"/>
</dbReference>